<feature type="transmembrane region" description="Helical" evidence="7">
    <location>
        <begin position="19"/>
        <end position="38"/>
    </location>
</feature>
<comment type="subcellular location">
    <subcellularLocation>
        <location evidence="1">Cell membrane</location>
        <topology evidence="1">Multi-pass membrane protein</topology>
    </subcellularLocation>
</comment>
<comment type="similarity">
    <text evidence="2">Belongs to the ABC-4 integral membrane protein family. LolC/E subfamily.</text>
</comment>
<feature type="transmembrane region" description="Helical" evidence="7">
    <location>
        <begin position="245"/>
        <end position="270"/>
    </location>
</feature>
<evidence type="ECO:0000256" key="5">
    <source>
        <dbReference type="ARBA" id="ARBA00022989"/>
    </source>
</evidence>
<keyword evidence="10" id="KW-1185">Reference proteome</keyword>
<keyword evidence="4 7" id="KW-0812">Transmembrane</keyword>
<dbReference type="Proteomes" id="UP000419017">
    <property type="component" value="Unassembled WGS sequence"/>
</dbReference>
<proteinExistence type="inferred from homology"/>
<accession>A0A6I8M768</accession>
<keyword evidence="5 7" id="KW-1133">Transmembrane helix</keyword>
<evidence type="ECO:0000256" key="1">
    <source>
        <dbReference type="ARBA" id="ARBA00004651"/>
    </source>
</evidence>
<feature type="domain" description="ABC3 transporter permease C-terminal" evidence="8">
    <location>
        <begin position="248"/>
        <end position="371"/>
    </location>
</feature>
<dbReference type="PANTHER" id="PTHR30489">
    <property type="entry name" value="LIPOPROTEIN-RELEASING SYSTEM TRANSMEMBRANE PROTEIN LOLE"/>
    <property type="match status" value="1"/>
</dbReference>
<dbReference type="PANTHER" id="PTHR30489:SF0">
    <property type="entry name" value="LIPOPROTEIN-RELEASING SYSTEM TRANSMEMBRANE PROTEIN LOLE"/>
    <property type="match status" value="1"/>
</dbReference>
<keyword evidence="3" id="KW-1003">Cell membrane</keyword>
<sequence length="381" mass="42460">MIEIFIAIRHLVKRRFQTIISVIAISLALIIFITSLAVSDGLTKNTLNSILSLNPHLTVKFFKQNEGDYEKLLNDLDSDIIIDKKATIDIKGFIKYNGIDIIPIIKATNLENKKLEIVEGKLDNSKNYIIMGEKLRSSIGANIGDKISVLDIKGKEIRLKLGATFKTGFLPYDSNLVIIPLKVGMILNEEGNTVSSLDISVKNPSDVKVLNELKMDIFNKYENTYSYTWAEENANLLQAIKLEKFILIVILSFLVLIASFVVAIILNISVREKTNDIGILKAFGYTKKSILKIFVFEGLVVGILGIIVSIILSPIVIALLRIIAKNILESTYYIKGLPIEINIHEIIIIYVVSLVIIFVASIMPAIKAAKLDTAQAIRFNL</sequence>
<dbReference type="Pfam" id="PF02687">
    <property type="entry name" value="FtsX"/>
    <property type="match status" value="1"/>
</dbReference>
<feature type="transmembrane region" description="Helical" evidence="7">
    <location>
        <begin position="343"/>
        <end position="366"/>
    </location>
</feature>
<evidence type="ECO:0000256" key="4">
    <source>
        <dbReference type="ARBA" id="ARBA00022692"/>
    </source>
</evidence>
<feature type="transmembrane region" description="Helical" evidence="7">
    <location>
        <begin position="290"/>
        <end position="323"/>
    </location>
</feature>
<dbReference type="GO" id="GO:0044874">
    <property type="term" value="P:lipoprotein localization to outer membrane"/>
    <property type="evidence" value="ECO:0007669"/>
    <property type="project" value="TreeGrafter"/>
</dbReference>
<name>A0A6I8M768_9FUSO</name>
<dbReference type="InterPro" id="IPR051447">
    <property type="entry name" value="Lipoprotein-release_system"/>
</dbReference>
<evidence type="ECO:0000313" key="10">
    <source>
        <dbReference type="Proteomes" id="UP000419017"/>
    </source>
</evidence>
<evidence type="ECO:0000313" key="9">
    <source>
        <dbReference type="EMBL" id="VWL85256.1"/>
    </source>
</evidence>
<gene>
    <name evidence="9" type="ORF">OMES3154_00539</name>
</gene>
<evidence type="ECO:0000256" key="6">
    <source>
        <dbReference type="ARBA" id="ARBA00023136"/>
    </source>
</evidence>
<evidence type="ECO:0000256" key="2">
    <source>
        <dbReference type="ARBA" id="ARBA00005236"/>
    </source>
</evidence>
<keyword evidence="6 7" id="KW-0472">Membrane</keyword>
<dbReference type="RefSeq" id="WP_156683264.1">
    <property type="nucleotide sequence ID" value="NZ_CABWIB010000001.1"/>
</dbReference>
<evidence type="ECO:0000259" key="8">
    <source>
        <dbReference type="Pfam" id="PF02687"/>
    </source>
</evidence>
<evidence type="ECO:0000256" key="7">
    <source>
        <dbReference type="SAM" id="Phobius"/>
    </source>
</evidence>
<dbReference type="AlphaFoldDB" id="A0A6I8M768"/>
<dbReference type="GO" id="GO:0098797">
    <property type="term" value="C:plasma membrane protein complex"/>
    <property type="evidence" value="ECO:0007669"/>
    <property type="project" value="TreeGrafter"/>
</dbReference>
<evidence type="ECO:0000256" key="3">
    <source>
        <dbReference type="ARBA" id="ARBA00022475"/>
    </source>
</evidence>
<dbReference type="EMBL" id="CABWIB010000001">
    <property type="protein sequence ID" value="VWL85256.1"/>
    <property type="molecule type" value="Genomic_DNA"/>
</dbReference>
<dbReference type="InterPro" id="IPR003838">
    <property type="entry name" value="ABC3_permease_C"/>
</dbReference>
<protein>
    <recommendedName>
        <fullName evidence="8">ABC3 transporter permease C-terminal domain-containing protein</fullName>
    </recommendedName>
</protein>
<reference evidence="9 10" key="1">
    <citation type="submission" date="2019-10" db="EMBL/GenBank/DDBJ databases">
        <authorList>
            <person name="Blom J."/>
        </authorList>
    </citation>
    <scope>NUCLEOTIDE SEQUENCE [LARGE SCALE GENOMIC DNA]</scope>
    <source>
        <strain evidence="9 10">ES3154-GLU</strain>
    </source>
</reference>
<organism evidence="9 10">
    <name type="scientific">Oceanivirga miroungae</name>
    <dbReference type="NCBI Taxonomy" id="1130046"/>
    <lineage>
        <taxon>Bacteria</taxon>
        <taxon>Fusobacteriati</taxon>
        <taxon>Fusobacteriota</taxon>
        <taxon>Fusobacteriia</taxon>
        <taxon>Fusobacteriales</taxon>
        <taxon>Leptotrichiaceae</taxon>
        <taxon>Oceanivirga</taxon>
    </lineage>
</organism>